<dbReference type="AlphaFoldDB" id="A0A9N7VAV4"/>
<reference evidence="2" key="1">
    <citation type="submission" date="2020-03" db="EMBL/GenBank/DDBJ databases">
        <authorList>
            <person name="Weist P."/>
        </authorList>
    </citation>
    <scope>NUCLEOTIDE SEQUENCE</scope>
</reference>
<name>A0A9N7VAV4_PLEPL</name>
<dbReference type="EMBL" id="CADEAL010003813">
    <property type="protein sequence ID" value="CAB1445867.1"/>
    <property type="molecule type" value="Genomic_DNA"/>
</dbReference>
<comment type="caution">
    <text evidence="2">The sequence shown here is derived from an EMBL/GenBank/DDBJ whole genome shotgun (WGS) entry which is preliminary data.</text>
</comment>
<feature type="region of interest" description="Disordered" evidence="1">
    <location>
        <begin position="114"/>
        <end position="133"/>
    </location>
</feature>
<evidence type="ECO:0000313" key="2">
    <source>
        <dbReference type="EMBL" id="CAB1445867.1"/>
    </source>
</evidence>
<proteinExistence type="predicted"/>
<organism evidence="2 3">
    <name type="scientific">Pleuronectes platessa</name>
    <name type="common">European plaice</name>
    <dbReference type="NCBI Taxonomy" id="8262"/>
    <lineage>
        <taxon>Eukaryota</taxon>
        <taxon>Metazoa</taxon>
        <taxon>Chordata</taxon>
        <taxon>Craniata</taxon>
        <taxon>Vertebrata</taxon>
        <taxon>Euteleostomi</taxon>
        <taxon>Actinopterygii</taxon>
        <taxon>Neopterygii</taxon>
        <taxon>Teleostei</taxon>
        <taxon>Neoteleostei</taxon>
        <taxon>Acanthomorphata</taxon>
        <taxon>Carangaria</taxon>
        <taxon>Pleuronectiformes</taxon>
        <taxon>Pleuronectoidei</taxon>
        <taxon>Pleuronectidae</taxon>
        <taxon>Pleuronectes</taxon>
    </lineage>
</organism>
<feature type="region of interest" description="Disordered" evidence="1">
    <location>
        <begin position="22"/>
        <end position="85"/>
    </location>
</feature>
<keyword evidence="3" id="KW-1185">Reference proteome</keyword>
<dbReference type="Proteomes" id="UP001153269">
    <property type="component" value="Unassembled WGS sequence"/>
</dbReference>
<gene>
    <name evidence="2" type="ORF">PLEPLA_LOCUS33610</name>
</gene>
<accession>A0A9N7VAV4</accession>
<feature type="compositionally biased region" description="Basic and acidic residues" evidence="1">
    <location>
        <begin position="75"/>
        <end position="85"/>
    </location>
</feature>
<sequence>MESRRQPEILWTVAVLIATDRDINVLTHRPSGESPLASKRTKQHPGPDQASGRPMRGSRKKNEKREQCVTPPTDSARKETREEPIHGEEARLWIKCNRSLVGRELPVAARQVIHDSSPPESHSSLHLVVRTRL</sequence>
<protein>
    <submittedName>
        <fullName evidence="2">Uncharacterized protein</fullName>
    </submittedName>
</protein>
<evidence type="ECO:0000313" key="3">
    <source>
        <dbReference type="Proteomes" id="UP001153269"/>
    </source>
</evidence>
<feature type="compositionally biased region" description="Low complexity" evidence="1">
    <location>
        <begin position="116"/>
        <end position="127"/>
    </location>
</feature>
<evidence type="ECO:0000256" key="1">
    <source>
        <dbReference type="SAM" id="MobiDB-lite"/>
    </source>
</evidence>